<organism evidence="1 2">
    <name type="scientific">Arctium lappa</name>
    <name type="common">Greater burdock</name>
    <name type="synonym">Lappa major</name>
    <dbReference type="NCBI Taxonomy" id="4217"/>
    <lineage>
        <taxon>Eukaryota</taxon>
        <taxon>Viridiplantae</taxon>
        <taxon>Streptophyta</taxon>
        <taxon>Embryophyta</taxon>
        <taxon>Tracheophyta</taxon>
        <taxon>Spermatophyta</taxon>
        <taxon>Magnoliopsida</taxon>
        <taxon>eudicotyledons</taxon>
        <taxon>Gunneridae</taxon>
        <taxon>Pentapetalae</taxon>
        <taxon>asterids</taxon>
        <taxon>campanulids</taxon>
        <taxon>Asterales</taxon>
        <taxon>Asteraceae</taxon>
        <taxon>Carduoideae</taxon>
        <taxon>Cardueae</taxon>
        <taxon>Arctiinae</taxon>
        <taxon>Arctium</taxon>
    </lineage>
</organism>
<dbReference type="EMBL" id="CM042052">
    <property type="protein sequence ID" value="KAI3720433.1"/>
    <property type="molecule type" value="Genomic_DNA"/>
</dbReference>
<dbReference type="Proteomes" id="UP001055879">
    <property type="component" value="Linkage Group LG06"/>
</dbReference>
<proteinExistence type="predicted"/>
<evidence type="ECO:0000313" key="2">
    <source>
        <dbReference type="Proteomes" id="UP001055879"/>
    </source>
</evidence>
<sequence>MKRIEDRIAGFLFFRSGEPDCLRTHGSFPFSAISSSSGGKLFERRYQQTQLMMEKISTLQEELAALLNR</sequence>
<evidence type="ECO:0000313" key="1">
    <source>
        <dbReference type="EMBL" id="KAI3720433.1"/>
    </source>
</evidence>
<accession>A0ACB9BEC0</accession>
<comment type="caution">
    <text evidence="1">The sequence shown here is derived from an EMBL/GenBank/DDBJ whole genome shotgun (WGS) entry which is preliminary data.</text>
</comment>
<reference evidence="2" key="1">
    <citation type="journal article" date="2022" name="Mol. Ecol. Resour.">
        <title>The genomes of chicory, endive, great burdock and yacon provide insights into Asteraceae palaeo-polyploidization history and plant inulin production.</title>
        <authorList>
            <person name="Fan W."/>
            <person name="Wang S."/>
            <person name="Wang H."/>
            <person name="Wang A."/>
            <person name="Jiang F."/>
            <person name="Liu H."/>
            <person name="Zhao H."/>
            <person name="Xu D."/>
            <person name="Zhang Y."/>
        </authorList>
    </citation>
    <scope>NUCLEOTIDE SEQUENCE [LARGE SCALE GENOMIC DNA]</scope>
    <source>
        <strain evidence="2">cv. Niubang</strain>
    </source>
</reference>
<name>A0ACB9BEC0_ARCLA</name>
<protein>
    <submittedName>
        <fullName evidence="1">Uncharacterized protein</fullName>
    </submittedName>
</protein>
<reference evidence="1 2" key="2">
    <citation type="journal article" date="2022" name="Mol. Ecol. Resour.">
        <title>The genomes of chicory, endive, great burdock and yacon provide insights into Asteraceae paleo-polyploidization history and plant inulin production.</title>
        <authorList>
            <person name="Fan W."/>
            <person name="Wang S."/>
            <person name="Wang H."/>
            <person name="Wang A."/>
            <person name="Jiang F."/>
            <person name="Liu H."/>
            <person name="Zhao H."/>
            <person name="Xu D."/>
            <person name="Zhang Y."/>
        </authorList>
    </citation>
    <scope>NUCLEOTIDE SEQUENCE [LARGE SCALE GENOMIC DNA]</scope>
    <source>
        <strain evidence="2">cv. Niubang</strain>
    </source>
</reference>
<keyword evidence="2" id="KW-1185">Reference proteome</keyword>
<gene>
    <name evidence="1" type="ORF">L6452_21349</name>
</gene>